<evidence type="ECO:0000313" key="4">
    <source>
        <dbReference type="EMBL" id="KAJ8762071.1"/>
    </source>
</evidence>
<organism evidence="4 5">
    <name type="scientific">Erythroxylum novogranatense</name>
    <dbReference type="NCBI Taxonomy" id="1862640"/>
    <lineage>
        <taxon>Eukaryota</taxon>
        <taxon>Viridiplantae</taxon>
        <taxon>Streptophyta</taxon>
        <taxon>Embryophyta</taxon>
        <taxon>Tracheophyta</taxon>
        <taxon>Spermatophyta</taxon>
        <taxon>Magnoliopsida</taxon>
        <taxon>eudicotyledons</taxon>
        <taxon>Gunneridae</taxon>
        <taxon>Pentapetalae</taxon>
        <taxon>rosids</taxon>
        <taxon>fabids</taxon>
        <taxon>Malpighiales</taxon>
        <taxon>Erythroxylaceae</taxon>
        <taxon>Erythroxylum</taxon>
    </lineage>
</organism>
<dbReference type="InterPro" id="IPR039307">
    <property type="entry name" value="LORELEI-like"/>
</dbReference>
<dbReference type="EMBL" id="JAIWQS010000006">
    <property type="protein sequence ID" value="KAJ8762071.1"/>
    <property type="molecule type" value="Genomic_DNA"/>
</dbReference>
<name>A0AAV8T5K4_9ROSI</name>
<dbReference type="AlphaFoldDB" id="A0AAV8T5K4"/>
<gene>
    <name evidence="4" type="ORF">K2173_006735</name>
</gene>
<keyword evidence="1" id="KW-0472">Membrane</keyword>
<reference evidence="4 5" key="1">
    <citation type="submission" date="2021-09" db="EMBL/GenBank/DDBJ databases">
        <title>Genomic insights and catalytic innovation underlie evolution of tropane alkaloids biosynthesis.</title>
        <authorList>
            <person name="Wang Y.-J."/>
            <person name="Tian T."/>
            <person name="Huang J.-P."/>
            <person name="Huang S.-X."/>
        </authorList>
    </citation>
    <scope>NUCLEOTIDE SEQUENCE [LARGE SCALE GENOMIC DNA]</scope>
    <source>
        <strain evidence="4">KIB-2018</strain>
        <tissue evidence="4">Leaf</tissue>
    </source>
</reference>
<keyword evidence="5" id="KW-1185">Reference proteome</keyword>
<dbReference type="Proteomes" id="UP001159364">
    <property type="component" value="Linkage Group LG06"/>
</dbReference>
<dbReference type="PANTHER" id="PTHR31533">
    <property type="entry name" value="GPI-ANCHORED PROTEIN LLG1-RELATED-RELATED"/>
    <property type="match status" value="1"/>
</dbReference>
<evidence type="ECO:0000256" key="2">
    <source>
        <dbReference type="SAM" id="SignalP"/>
    </source>
</evidence>
<evidence type="ECO:0000313" key="5">
    <source>
        <dbReference type="Proteomes" id="UP001159364"/>
    </source>
</evidence>
<protein>
    <recommendedName>
        <fullName evidence="3">GPI-anchored protein LLG1-like domain-containing protein</fullName>
    </recommendedName>
</protein>
<dbReference type="PANTHER" id="PTHR31533:SF2">
    <property type="entry name" value="GPI-ANCHORED PROTEIN LLG1"/>
    <property type="match status" value="1"/>
</dbReference>
<dbReference type="Pfam" id="PF26578">
    <property type="entry name" value="LLG1"/>
    <property type="match status" value="1"/>
</dbReference>
<feature type="transmembrane region" description="Helical" evidence="1">
    <location>
        <begin position="144"/>
        <end position="163"/>
    </location>
</feature>
<sequence length="164" mass="18228">MPKKVREMSCFFVLCFFLFIGIATSSSLISYDLFEGHGQPGDRSFLQMKKKCNVSFENADYSVLTSKCKGPMYSPEQCCGALKELACPYRDALNNIESDCATTMFSYINLYGKYPPGLFANLCKEGKEGLDYEANKDKNGASHLSPFTPFMLLASTLVLLVIVT</sequence>
<accession>A0AAV8T5K4</accession>
<feature type="signal peptide" evidence="2">
    <location>
        <begin position="1"/>
        <end position="25"/>
    </location>
</feature>
<comment type="caution">
    <text evidence="4">The sequence shown here is derived from an EMBL/GenBank/DDBJ whole genome shotgun (WGS) entry which is preliminary data.</text>
</comment>
<evidence type="ECO:0000256" key="1">
    <source>
        <dbReference type="SAM" id="Phobius"/>
    </source>
</evidence>
<proteinExistence type="predicted"/>
<feature type="chain" id="PRO_5043843753" description="GPI-anchored protein LLG1-like domain-containing protein" evidence="2">
    <location>
        <begin position="26"/>
        <end position="164"/>
    </location>
</feature>
<keyword evidence="2" id="KW-0732">Signal</keyword>
<feature type="domain" description="GPI-anchored protein LLG1-like" evidence="3">
    <location>
        <begin position="54"/>
        <end position="131"/>
    </location>
</feature>
<keyword evidence="1" id="KW-0812">Transmembrane</keyword>
<dbReference type="InterPro" id="IPR058888">
    <property type="entry name" value="LLG1-like"/>
</dbReference>
<evidence type="ECO:0000259" key="3">
    <source>
        <dbReference type="Pfam" id="PF26578"/>
    </source>
</evidence>
<keyword evidence="1" id="KW-1133">Transmembrane helix</keyword>